<dbReference type="GO" id="GO:0005737">
    <property type="term" value="C:cytoplasm"/>
    <property type="evidence" value="ECO:0007669"/>
    <property type="project" value="InterPro"/>
</dbReference>
<dbReference type="InterPro" id="IPR049874">
    <property type="entry name" value="ROK_cs"/>
</dbReference>
<dbReference type="GO" id="GO:0005524">
    <property type="term" value="F:ATP binding"/>
    <property type="evidence" value="ECO:0007669"/>
    <property type="project" value="UniProtKB-KW"/>
</dbReference>
<dbReference type="RefSeq" id="WP_146662454.1">
    <property type="nucleotide sequence ID" value="NZ_CP019791.1"/>
</dbReference>
<accession>A0A1U9NMH5</accession>
<keyword evidence="6 9" id="KW-0418">Kinase</keyword>
<dbReference type="PROSITE" id="PS01125">
    <property type="entry name" value="ROK"/>
    <property type="match status" value="1"/>
</dbReference>
<dbReference type="STRING" id="1936003.STSP2_02175"/>
<dbReference type="OrthoDB" id="9795247at2"/>
<dbReference type="Pfam" id="PF00480">
    <property type="entry name" value="ROK"/>
    <property type="match status" value="1"/>
</dbReference>
<keyword evidence="5" id="KW-0547">Nucleotide-binding</keyword>
<dbReference type="SUPFAM" id="SSF53067">
    <property type="entry name" value="Actin-like ATPase domain"/>
    <property type="match status" value="1"/>
</dbReference>
<dbReference type="EMBL" id="CP019791">
    <property type="protein sequence ID" value="AQT68997.1"/>
    <property type="molecule type" value="Genomic_DNA"/>
</dbReference>
<dbReference type="GO" id="GO:0004340">
    <property type="term" value="F:glucokinase activity"/>
    <property type="evidence" value="ECO:0007669"/>
    <property type="project" value="UniProtKB-EC"/>
</dbReference>
<dbReference type="Gene3D" id="3.30.420.40">
    <property type="match status" value="2"/>
</dbReference>
<evidence type="ECO:0000256" key="6">
    <source>
        <dbReference type="ARBA" id="ARBA00022777"/>
    </source>
</evidence>
<dbReference type="PANTHER" id="PTHR18964">
    <property type="entry name" value="ROK (REPRESSOR, ORF, KINASE) FAMILY"/>
    <property type="match status" value="1"/>
</dbReference>
<dbReference type="AlphaFoldDB" id="A0A1U9NMH5"/>
<sequence>MAEIFVGIDLGGTNIKIGCFDSNLNLLTETSVPTLVENGASDIVDRIGQTVESLLGQYGLALSEIAAAGIGTPGVVDVENGIVLNAPNLKFNDTPLRQMIRDRLGCPVVLENDANVTCWGEHVAGAGKGAQDMILITLGTGVGGGIISNGELVHGYANAGAEIGHMIVQPGGRLCGCGQKGCVEAYSSASSTARRAIEALQENAEDSTLQQVLKENGTVTCEDVYDHLAKGDDLARQITDTTAEYLALLCVSLLHVAGPERILFYGGMIAAGDLLLEPIKKYFRQHIWTLQHEEIELCFAELGTHAGIIGNAALATHRLEKGQLT</sequence>
<dbReference type="InterPro" id="IPR000600">
    <property type="entry name" value="ROK"/>
</dbReference>
<evidence type="ECO:0000256" key="2">
    <source>
        <dbReference type="ARBA" id="ARBA00012323"/>
    </source>
</evidence>
<dbReference type="InterPro" id="IPR043129">
    <property type="entry name" value="ATPase_NBD"/>
</dbReference>
<organism evidence="9 10">
    <name type="scientific">Anaerohalosphaera lusitana</name>
    <dbReference type="NCBI Taxonomy" id="1936003"/>
    <lineage>
        <taxon>Bacteria</taxon>
        <taxon>Pseudomonadati</taxon>
        <taxon>Planctomycetota</taxon>
        <taxon>Phycisphaerae</taxon>
        <taxon>Sedimentisphaerales</taxon>
        <taxon>Anaerohalosphaeraceae</taxon>
        <taxon>Anaerohalosphaera</taxon>
    </lineage>
</organism>
<dbReference type="GO" id="GO:0006096">
    <property type="term" value="P:glycolytic process"/>
    <property type="evidence" value="ECO:0007669"/>
    <property type="project" value="InterPro"/>
</dbReference>
<keyword evidence="4 9" id="KW-0808">Transferase</keyword>
<dbReference type="NCBIfam" id="TIGR00744">
    <property type="entry name" value="ROK_glcA_fam"/>
    <property type="match status" value="1"/>
</dbReference>
<comment type="similarity">
    <text evidence="1">Belongs to the ROK (NagC/XylR) family.</text>
</comment>
<dbReference type="EC" id="2.7.1.2" evidence="2"/>
<evidence type="ECO:0000313" key="10">
    <source>
        <dbReference type="Proteomes" id="UP000189674"/>
    </source>
</evidence>
<dbReference type="Proteomes" id="UP000189674">
    <property type="component" value="Chromosome"/>
</dbReference>
<evidence type="ECO:0000256" key="8">
    <source>
        <dbReference type="ARBA" id="ARBA00032386"/>
    </source>
</evidence>
<evidence type="ECO:0000256" key="1">
    <source>
        <dbReference type="ARBA" id="ARBA00006479"/>
    </source>
</evidence>
<proteinExistence type="inferred from homology"/>
<evidence type="ECO:0000313" key="9">
    <source>
        <dbReference type="EMBL" id="AQT68997.1"/>
    </source>
</evidence>
<dbReference type="KEGG" id="alus:STSP2_02175"/>
<reference evidence="10" key="1">
    <citation type="submission" date="2017-02" db="EMBL/GenBank/DDBJ databases">
        <title>Comparative genomics and description of representatives of a novel lineage of planctomycetes thriving in anoxic sediments.</title>
        <authorList>
            <person name="Spring S."/>
            <person name="Bunk B."/>
            <person name="Sproer C."/>
        </authorList>
    </citation>
    <scope>NUCLEOTIDE SEQUENCE [LARGE SCALE GENOMIC DNA]</scope>
    <source>
        <strain evidence="10">ST-NAGAB-D1</strain>
    </source>
</reference>
<keyword evidence="7" id="KW-0067">ATP-binding</keyword>
<dbReference type="InterPro" id="IPR004654">
    <property type="entry name" value="ROK_glcA"/>
</dbReference>
<evidence type="ECO:0000256" key="3">
    <source>
        <dbReference type="ARBA" id="ARBA00014701"/>
    </source>
</evidence>
<evidence type="ECO:0000256" key="4">
    <source>
        <dbReference type="ARBA" id="ARBA00022679"/>
    </source>
</evidence>
<protein>
    <recommendedName>
        <fullName evidence="3">Glucokinase</fullName>
        <ecNumber evidence="2">2.7.1.2</ecNumber>
    </recommendedName>
    <alternativeName>
        <fullName evidence="8">Glucose kinase</fullName>
    </alternativeName>
</protein>
<evidence type="ECO:0000256" key="5">
    <source>
        <dbReference type="ARBA" id="ARBA00022741"/>
    </source>
</evidence>
<gene>
    <name evidence="9" type="primary">glcK_1</name>
    <name evidence="9" type="ORF">STSP2_02175</name>
</gene>
<keyword evidence="10" id="KW-1185">Reference proteome</keyword>
<name>A0A1U9NMH5_9BACT</name>
<evidence type="ECO:0000256" key="7">
    <source>
        <dbReference type="ARBA" id="ARBA00022840"/>
    </source>
</evidence>
<dbReference type="PANTHER" id="PTHR18964:SF149">
    <property type="entry name" value="BIFUNCTIONAL UDP-N-ACETYLGLUCOSAMINE 2-EPIMERASE_N-ACETYLMANNOSAMINE KINASE"/>
    <property type="match status" value="1"/>
</dbReference>